<keyword evidence="2" id="KW-1185">Reference proteome</keyword>
<evidence type="ECO:0000313" key="1">
    <source>
        <dbReference type="EMBL" id="SDN98039.1"/>
    </source>
</evidence>
<evidence type="ECO:0008006" key="3">
    <source>
        <dbReference type="Google" id="ProtNLM"/>
    </source>
</evidence>
<reference evidence="1 2" key="1">
    <citation type="submission" date="2016-10" db="EMBL/GenBank/DDBJ databases">
        <authorList>
            <person name="de Groot N.N."/>
        </authorList>
    </citation>
    <scope>NUCLEOTIDE SEQUENCE [LARGE SCALE GENOMIC DNA]</scope>
    <source>
        <strain evidence="1 2">CGMCC 1.3442</strain>
    </source>
</reference>
<gene>
    <name evidence="1" type="ORF">SAMN05216498_0364</name>
</gene>
<dbReference type="RefSeq" id="WP_093857902.1">
    <property type="nucleotide sequence ID" value="NZ_BJVZ01000017.1"/>
</dbReference>
<dbReference type="Pfam" id="PF11256">
    <property type="entry name" value="SAV0927-like"/>
    <property type="match status" value="1"/>
</dbReference>
<dbReference type="Proteomes" id="UP000199334">
    <property type="component" value="Unassembled WGS sequence"/>
</dbReference>
<sequence>MDIHFLSDVTEQAEVRYISMHTETRRYDVAVLTSPRLEEKNEVVFIDLQGPRYTKINKNHIEDSEYLAHAFNVNEYESDEIYEILNQILNN</sequence>
<accession>A0A1H0FU89</accession>
<proteinExistence type="predicted"/>
<dbReference type="AlphaFoldDB" id="A0A1H0FU89"/>
<organism evidence="1 2">
    <name type="scientific">Tenuibacillus multivorans</name>
    <dbReference type="NCBI Taxonomy" id="237069"/>
    <lineage>
        <taxon>Bacteria</taxon>
        <taxon>Bacillati</taxon>
        <taxon>Bacillota</taxon>
        <taxon>Bacilli</taxon>
        <taxon>Bacillales</taxon>
        <taxon>Bacillaceae</taxon>
        <taxon>Tenuibacillus</taxon>
    </lineage>
</organism>
<name>A0A1H0FU89_9BACI</name>
<dbReference type="STRING" id="237069.SAMN05216498_0364"/>
<dbReference type="InterPro" id="IPR021415">
    <property type="entry name" value="SAV0927-like"/>
</dbReference>
<protein>
    <recommendedName>
        <fullName evidence="3">DUF3055 domain-containing protein</fullName>
    </recommendedName>
</protein>
<evidence type="ECO:0000313" key="2">
    <source>
        <dbReference type="Proteomes" id="UP000199334"/>
    </source>
</evidence>
<dbReference type="EMBL" id="FNIG01000013">
    <property type="protein sequence ID" value="SDN98039.1"/>
    <property type="molecule type" value="Genomic_DNA"/>
</dbReference>